<dbReference type="EMBL" id="UOFY01000033">
    <property type="protein sequence ID" value="VAX09189.1"/>
    <property type="molecule type" value="Genomic_DNA"/>
</dbReference>
<evidence type="ECO:0000259" key="2">
    <source>
        <dbReference type="Pfam" id="PF00437"/>
    </source>
</evidence>
<dbReference type="Pfam" id="PF00437">
    <property type="entry name" value="T2SSE"/>
    <property type="match status" value="1"/>
</dbReference>
<dbReference type="Gene3D" id="3.40.50.300">
    <property type="entry name" value="P-loop containing nucleotide triphosphate hydrolases"/>
    <property type="match status" value="1"/>
</dbReference>
<dbReference type="FunFam" id="3.40.50.300:FF:001116">
    <property type="entry name" value="Type IV pili twitching motility protein PilT"/>
    <property type="match status" value="1"/>
</dbReference>
<protein>
    <submittedName>
        <fullName evidence="3">Type IV pilus assembly ATPase component PilU</fullName>
    </submittedName>
</protein>
<proteinExistence type="inferred from homology"/>
<dbReference type="InterPro" id="IPR001482">
    <property type="entry name" value="T2SS/T4SS_dom"/>
</dbReference>
<dbReference type="AlphaFoldDB" id="A0A3B1AT55"/>
<dbReference type="GO" id="GO:0016887">
    <property type="term" value="F:ATP hydrolysis activity"/>
    <property type="evidence" value="ECO:0007669"/>
    <property type="project" value="InterPro"/>
</dbReference>
<dbReference type="CDD" id="cd01131">
    <property type="entry name" value="PilT"/>
    <property type="match status" value="1"/>
</dbReference>
<gene>
    <name evidence="3" type="ORF">MNBD_GAMMA25-1977</name>
</gene>
<accession>A0A3B1AT55</accession>
<comment type="similarity">
    <text evidence="1">Belongs to the GSP E family.</text>
</comment>
<organism evidence="3">
    <name type="scientific">hydrothermal vent metagenome</name>
    <dbReference type="NCBI Taxonomy" id="652676"/>
    <lineage>
        <taxon>unclassified sequences</taxon>
        <taxon>metagenomes</taxon>
        <taxon>ecological metagenomes</taxon>
    </lineage>
</organism>
<dbReference type="InterPro" id="IPR006321">
    <property type="entry name" value="PilT/PilU"/>
</dbReference>
<feature type="domain" description="Bacterial type II secretion system protein E" evidence="2">
    <location>
        <begin position="8"/>
        <end position="271"/>
    </location>
</feature>
<dbReference type="GO" id="GO:0005524">
    <property type="term" value="F:ATP binding"/>
    <property type="evidence" value="ECO:0007669"/>
    <property type="project" value="InterPro"/>
</dbReference>
<sequence>MDFDSLLKLMVHKNASDLFITAGVAPSLKVNGKITPVTQATLTPAQALEIVTSIMSPAQREEFERDNECNYAISASGIGRFRVSAFYQRSHAGMVLRKIETTIPTIEQLCLPPILKELAMTKRGLVIFVGATGSGKSTSLAAVVGYRNKNSTGHIITIEDPIEYIHNHRGCIVTQREVGLDTESYEVALKNTLRQAPDVILIGEIRTRETMDHAIAFAETGHLCLATLHANNANQALDRIINFFPEDRRNQLLLDLSLNMKAIIAQQLIPVPDGQGRVLCGEVLINSPLMSDLIRKGEIHKMKELMGKSRQMGMQTFDQALYDLYKAGSITYEDAINHADSANELRLMIKLGETRGGDVDAMTSGLDGVTIQETEEF</sequence>
<dbReference type="NCBIfam" id="TIGR01420">
    <property type="entry name" value="pilT_fam"/>
    <property type="match status" value="1"/>
</dbReference>
<dbReference type="InterPro" id="IPR027417">
    <property type="entry name" value="P-loop_NTPase"/>
</dbReference>
<dbReference type="Gene3D" id="3.30.450.90">
    <property type="match status" value="1"/>
</dbReference>
<dbReference type="PANTHER" id="PTHR30486">
    <property type="entry name" value="TWITCHING MOTILITY PROTEIN PILT"/>
    <property type="match status" value="1"/>
</dbReference>
<dbReference type="SUPFAM" id="SSF52540">
    <property type="entry name" value="P-loop containing nucleoside triphosphate hydrolases"/>
    <property type="match status" value="1"/>
</dbReference>
<dbReference type="PANTHER" id="PTHR30486:SF12">
    <property type="entry name" value="TYPE IV PILUS ATPASE PILU"/>
    <property type="match status" value="1"/>
</dbReference>
<dbReference type="InterPro" id="IPR050921">
    <property type="entry name" value="T4SS_GSP_E_ATPase"/>
</dbReference>
<reference evidence="3" key="1">
    <citation type="submission" date="2018-06" db="EMBL/GenBank/DDBJ databases">
        <authorList>
            <person name="Zhirakovskaya E."/>
        </authorList>
    </citation>
    <scope>NUCLEOTIDE SEQUENCE</scope>
</reference>
<name>A0A3B1AT55_9ZZZZ</name>
<evidence type="ECO:0000256" key="1">
    <source>
        <dbReference type="ARBA" id="ARBA00006611"/>
    </source>
</evidence>
<evidence type="ECO:0000313" key="3">
    <source>
        <dbReference type="EMBL" id="VAX09189.1"/>
    </source>
</evidence>